<proteinExistence type="predicted"/>
<keyword evidence="1" id="KW-0812">Transmembrane</keyword>
<evidence type="ECO:0000313" key="2">
    <source>
        <dbReference type="EMBL" id="MRZ53572.1"/>
    </source>
</evidence>
<evidence type="ECO:0008006" key="4">
    <source>
        <dbReference type="Google" id="ProtNLM"/>
    </source>
</evidence>
<sequence>MFDLSILLSIELGLFGIGITVFTVLYSFILNKKNELSIFTELKRKQKKPGKTILDQKIIFAGRYISSAKRINIHLLVLIYYTFIISILSILLICFNGSLSKEASDVINIILSVLSILSLIYILIMLIKVTTRYFKEVQIE</sequence>
<dbReference type="Proteomes" id="UP000432516">
    <property type="component" value="Unassembled WGS sequence"/>
</dbReference>
<dbReference type="EMBL" id="WKNE01000001">
    <property type="protein sequence ID" value="MRZ53572.1"/>
    <property type="molecule type" value="Genomic_DNA"/>
</dbReference>
<keyword evidence="1" id="KW-0472">Membrane</keyword>
<organism evidence="2 3">
    <name type="scientific">Parabacteroides distasonis</name>
    <dbReference type="NCBI Taxonomy" id="823"/>
    <lineage>
        <taxon>Bacteria</taxon>
        <taxon>Pseudomonadati</taxon>
        <taxon>Bacteroidota</taxon>
        <taxon>Bacteroidia</taxon>
        <taxon>Bacteroidales</taxon>
        <taxon>Tannerellaceae</taxon>
        <taxon>Parabacteroides</taxon>
    </lineage>
</organism>
<evidence type="ECO:0000313" key="3">
    <source>
        <dbReference type="Proteomes" id="UP000432516"/>
    </source>
</evidence>
<gene>
    <name evidence="2" type="ORF">GKD68_02235</name>
</gene>
<name>A0A6I2NLY2_PARDI</name>
<feature type="transmembrane region" description="Helical" evidence="1">
    <location>
        <begin position="106"/>
        <end position="127"/>
    </location>
</feature>
<dbReference type="RefSeq" id="WP_154395794.1">
    <property type="nucleotide sequence ID" value="NZ_JADNFU010000001.1"/>
</dbReference>
<reference evidence="2 3" key="1">
    <citation type="journal article" date="2019" name="Nat. Med.">
        <title>A library of human gut bacterial isolates paired with longitudinal multiomics data enables mechanistic microbiome research.</title>
        <authorList>
            <person name="Poyet M."/>
            <person name="Groussin M."/>
            <person name="Gibbons S.M."/>
            <person name="Avila-Pacheco J."/>
            <person name="Jiang X."/>
            <person name="Kearney S.M."/>
            <person name="Perrotta A.R."/>
            <person name="Berdy B."/>
            <person name="Zhao S."/>
            <person name="Lieberman T.D."/>
            <person name="Swanson P.K."/>
            <person name="Smith M."/>
            <person name="Roesemann S."/>
            <person name="Alexander J.E."/>
            <person name="Rich S.A."/>
            <person name="Livny J."/>
            <person name="Vlamakis H."/>
            <person name="Clish C."/>
            <person name="Bullock K."/>
            <person name="Deik A."/>
            <person name="Scott J."/>
            <person name="Pierce K.A."/>
            <person name="Xavier R.J."/>
            <person name="Alm E.J."/>
        </authorList>
    </citation>
    <scope>NUCLEOTIDE SEQUENCE [LARGE SCALE GENOMIC DNA]</scope>
    <source>
        <strain evidence="2 3">BIOML-A2</strain>
    </source>
</reference>
<protein>
    <recommendedName>
        <fullName evidence="4">DUF2721 domain-containing protein</fullName>
    </recommendedName>
</protein>
<comment type="caution">
    <text evidence="2">The sequence shown here is derived from an EMBL/GenBank/DDBJ whole genome shotgun (WGS) entry which is preliminary data.</text>
</comment>
<keyword evidence="1" id="KW-1133">Transmembrane helix</keyword>
<accession>A0A6I2NLY2</accession>
<feature type="transmembrane region" description="Helical" evidence="1">
    <location>
        <begin position="6"/>
        <end position="29"/>
    </location>
</feature>
<evidence type="ECO:0000256" key="1">
    <source>
        <dbReference type="SAM" id="Phobius"/>
    </source>
</evidence>
<feature type="transmembrane region" description="Helical" evidence="1">
    <location>
        <begin position="73"/>
        <end position="100"/>
    </location>
</feature>
<dbReference type="AlphaFoldDB" id="A0A6I2NLY2"/>